<gene>
    <name evidence="2" type="ORF">GRI91_03435</name>
</gene>
<evidence type="ECO:0000256" key="1">
    <source>
        <dbReference type="SAM" id="MobiDB-lite"/>
    </source>
</evidence>
<dbReference type="Proteomes" id="UP000438476">
    <property type="component" value="Unassembled WGS sequence"/>
</dbReference>
<accession>A0A6I4T3E8</accession>
<reference evidence="2 3" key="1">
    <citation type="submission" date="2019-12" db="EMBL/GenBank/DDBJ databases">
        <title>Genomic-based taxomic classification of the family Erythrobacteraceae.</title>
        <authorList>
            <person name="Xu L."/>
        </authorList>
    </citation>
    <scope>NUCLEOTIDE SEQUENCE [LARGE SCALE GENOMIC DNA]</scope>
    <source>
        <strain evidence="2 3">LMG 29518</strain>
    </source>
</reference>
<keyword evidence="3" id="KW-1185">Reference proteome</keyword>
<dbReference type="EMBL" id="WTYT01000001">
    <property type="protein sequence ID" value="MXO64802.1"/>
    <property type="molecule type" value="Genomic_DNA"/>
</dbReference>
<feature type="compositionally biased region" description="Basic and acidic residues" evidence="1">
    <location>
        <begin position="9"/>
        <end position="26"/>
    </location>
</feature>
<dbReference type="AlphaFoldDB" id="A0A6I4T3E8"/>
<name>A0A6I4T3E8_9SPHN</name>
<proteinExistence type="predicted"/>
<evidence type="ECO:0000313" key="2">
    <source>
        <dbReference type="EMBL" id="MXO64802.1"/>
    </source>
</evidence>
<sequence>MRISASFCREQEASHTEKAPNEPLEQRRRFALTASKAWGVEAIFAEKRELKQNPLDKRDAEIALEFANEGATGAAA</sequence>
<protein>
    <submittedName>
        <fullName evidence="2">Uncharacterized protein</fullName>
    </submittedName>
</protein>
<dbReference type="RefSeq" id="WP_160735188.1">
    <property type="nucleotide sequence ID" value="NZ_WTYT01000001.1"/>
</dbReference>
<evidence type="ECO:0000313" key="3">
    <source>
        <dbReference type="Proteomes" id="UP000438476"/>
    </source>
</evidence>
<dbReference type="OrthoDB" id="7478426at2"/>
<feature type="region of interest" description="Disordered" evidence="1">
    <location>
        <begin position="1"/>
        <end position="26"/>
    </location>
</feature>
<comment type="caution">
    <text evidence="2">The sequence shown here is derived from an EMBL/GenBank/DDBJ whole genome shotgun (WGS) entry which is preliminary data.</text>
</comment>
<organism evidence="2 3">
    <name type="scientific">Altericroceibacterium endophyticum</name>
    <dbReference type="NCBI Taxonomy" id="1808508"/>
    <lineage>
        <taxon>Bacteria</taxon>
        <taxon>Pseudomonadati</taxon>
        <taxon>Pseudomonadota</taxon>
        <taxon>Alphaproteobacteria</taxon>
        <taxon>Sphingomonadales</taxon>
        <taxon>Erythrobacteraceae</taxon>
        <taxon>Altericroceibacterium</taxon>
    </lineage>
</organism>